<dbReference type="SFLD" id="SFLDG01168">
    <property type="entry name" value="Ferric_reductase_subgroup_(FRE"/>
    <property type="match status" value="1"/>
</dbReference>
<dbReference type="InterPro" id="IPR050369">
    <property type="entry name" value="RBOH/FRE"/>
</dbReference>
<evidence type="ECO:0000256" key="3">
    <source>
        <dbReference type="ARBA" id="ARBA00022989"/>
    </source>
</evidence>
<feature type="transmembrane region" description="Helical" evidence="6">
    <location>
        <begin position="286"/>
        <end position="305"/>
    </location>
</feature>
<evidence type="ECO:0000256" key="1">
    <source>
        <dbReference type="ARBA" id="ARBA00004141"/>
    </source>
</evidence>
<dbReference type="InterPro" id="IPR013121">
    <property type="entry name" value="Fe_red_NAD-bd_6"/>
</dbReference>
<comment type="subcellular location">
    <subcellularLocation>
        <location evidence="1">Membrane</location>
        <topology evidence="1">Multi-pass membrane protein</topology>
    </subcellularLocation>
</comment>
<keyword evidence="9" id="KW-1185">Reference proteome</keyword>
<evidence type="ECO:0000256" key="5">
    <source>
        <dbReference type="ARBA" id="ARBA00023136"/>
    </source>
</evidence>
<evidence type="ECO:0000256" key="2">
    <source>
        <dbReference type="ARBA" id="ARBA00022692"/>
    </source>
</evidence>
<dbReference type="InterPro" id="IPR013112">
    <property type="entry name" value="FAD-bd_8"/>
</dbReference>
<dbReference type="STRING" id="5762.D2V2B1"/>
<dbReference type="CDD" id="cd06186">
    <property type="entry name" value="NOX_Duox_like_FAD_NADP"/>
    <property type="match status" value="1"/>
</dbReference>
<dbReference type="GeneID" id="8847681"/>
<dbReference type="Pfam" id="PF08030">
    <property type="entry name" value="NAD_binding_6"/>
    <property type="match status" value="1"/>
</dbReference>
<gene>
    <name evidence="8" type="ORF">NAEGRDRAFT_46125</name>
</gene>
<dbReference type="PROSITE" id="PS51384">
    <property type="entry name" value="FAD_FR"/>
    <property type="match status" value="1"/>
</dbReference>
<feature type="transmembrane region" description="Helical" evidence="6">
    <location>
        <begin position="219"/>
        <end position="240"/>
    </location>
</feature>
<dbReference type="InterPro" id="IPR017927">
    <property type="entry name" value="FAD-bd_FR_type"/>
</dbReference>
<evidence type="ECO:0000313" key="8">
    <source>
        <dbReference type="EMBL" id="EFC48869.1"/>
    </source>
</evidence>
<feature type="transmembrane region" description="Helical" evidence="6">
    <location>
        <begin position="317"/>
        <end position="337"/>
    </location>
</feature>
<dbReference type="SUPFAM" id="SSF52343">
    <property type="entry name" value="Ferredoxin reductase-like, C-terminal NADP-linked domain"/>
    <property type="match status" value="1"/>
</dbReference>
<evidence type="ECO:0000256" key="4">
    <source>
        <dbReference type="ARBA" id="ARBA00023002"/>
    </source>
</evidence>
<dbReference type="OrthoDB" id="167398at2759"/>
<protein>
    <submittedName>
        <fullName evidence="8">Predicted protein</fullName>
    </submittedName>
</protein>
<feature type="transmembrane region" description="Helical" evidence="6">
    <location>
        <begin position="252"/>
        <end position="274"/>
    </location>
</feature>
<sequence>MMMFRYTGSIDIKDMYLATNSRSAPIQDTIDNLIFKDGGVSGSDLHVIFRRYLNTGDSSRDKIIRNETMRFSYAYSLSSNDFQSYHDKTGKFTTNLLLIATNSSSGGTTTGTTNNLYNFHLIVTGIMFVIVLSLGIVFTFIPVLVKPNLLTDLILYRRFCKVSTNKYLGGMINSLADLTIGEVLIVSSYWLILAAWAVYGGISASSFPAGRAFAYVNVWNFSLILFPLSRYSVLLALFGISFERAIKFHKWLGRSTHFFVTVHFLAMLIENAMINNAAYLWSMSTINYPLLGFISWILLSILVMGTFEPIRRKLWELFYGSHIILAVLVIGLSIAHGRGWITLLPYMAASILLYLIDLLFRWVFGFGIPTKVVGISYNEDCSVTTVTFQKRFLTFLNIGGKPGKGSFIFVYLPSVSPFEYHPFTVSSYKELDKKGTYEFTCHVKNHHGKGYGNKLANLAKSNPDVSRLFARVEGAFGNLSIPIQHYQTVILISGGIGITFVHSLLDGLVQRGEDKSKKIHLWWSFRHPSMLDLFPTIKNNSSIEKELFLTGKDTEMGSHSHSDIKMSRMDVKQLLEKVKSNTNDSYVGVFVCGPTQLISTVQNAIFDVNGGGTRFHLHKEVFEF</sequence>
<keyword evidence="5 6" id="KW-0472">Membrane</keyword>
<keyword evidence="4" id="KW-0560">Oxidoreductase</keyword>
<evidence type="ECO:0000259" key="7">
    <source>
        <dbReference type="PROSITE" id="PS51384"/>
    </source>
</evidence>
<dbReference type="FunCoup" id="D2V2B1">
    <property type="interactions" value="177"/>
</dbReference>
<feature type="transmembrane region" description="Helical" evidence="6">
    <location>
        <begin position="175"/>
        <end position="199"/>
    </location>
</feature>
<dbReference type="GO" id="GO:0016175">
    <property type="term" value="F:superoxide-generating NAD(P)H oxidase activity"/>
    <property type="evidence" value="ECO:0007669"/>
    <property type="project" value="TreeGrafter"/>
</dbReference>
<feature type="transmembrane region" description="Helical" evidence="6">
    <location>
        <begin position="343"/>
        <end position="364"/>
    </location>
</feature>
<dbReference type="eggNOG" id="KOG0039">
    <property type="taxonomic scope" value="Eukaryota"/>
</dbReference>
<dbReference type="SFLD" id="SFLDS00052">
    <property type="entry name" value="Ferric_Reductase_Domain"/>
    <property type="match status" value="1"/>
</dbReference>
<dbReference type="InterPro" id="IPR039261">
    <property type="entry name" value="FNR_nucleotide-bd"/>
</dbReference>
<evidence type="ECO:0000256" key="6">
    <source>
        <dbReference type="SAM" id="Phobius"/>
    </source>
</evidence>
<dbReference type="InterPro" id="IPR045266">
    <property type="entry name" value="DOH_DOMON"/>
</dbReference>
<dbReference type="Gene3D" id="3.40.50.80">
    <property type="entry name" value="Nucleotide-binding domain of ferredoxin-NADP reductase (FNR) module"/>
    <property type="match status" value="1"/>
</dbReference>
<dbReference type="PANTHER" id="PTHR11972:SF69">
    <property type="entry name" value="FERRIC REDUCTION OXIDASE 6-RELATED"/>
    <property type="match status" value="1"/>
</dbReference>
<dbReference type="RefSeq" id="XP_002681613.1">
    <property type="nucleotide sequence ID" value="XM_002681567.1"/>
</dbReference>
<dbReference type="GO" id="GO:0005886">
    <property type="term" value="C:plasma membrane"/>
    <property type="evidence" value="ECO:0007669"/>
    <property type="project" value="TreeGrafter"/>
</dbReference>
<dbReference type="Pfam" id="PF08022">
    <property type="entry name" value="FAD_binding_8"/>
    <property type="match status" value="1"/>
</dbReference>
<dbReference type="InterPro" id="IPR013130">
    <property type="entry name" value="Fe3_Rdtase_TM_dom"/>
</dbReference>
<name>D2V2B1_NAEGR</name>
<dbReference type="PANTHER" id="PTHR11972">
    <property type="entry name" value="NADPH OXIDASE"/>
    <property type="match status" value="1"/>
</dbReference>
<dbReference type="KEGG" id="ngr:NAEGRDRAFT_46125"/>
<accession>D2V2B1</accession>
<feature type="domain" description="FAD-binding FR-type" evidence="7">
    <location>
        <begin position="365"/>
        <end position="482"/>
    </location>
</feature>
<reference evidence="8 9" key="1">
    <citation type="journal article" date="2010" name="Cell">
        <title>The genome of Naegleria gruberi illuminates early eukaryotic versatility.</title>
        <authorList>
            <person name="Fritz-Laylin L.K."/>
            <person name="Prochnik S.E."/>
            <person name="Ginger M.L."/>
            <person name="Dacks J.B."/>
            <person name="Carpenter M.L."/>
            <person name="Field M.C."/>
            <person name="Kuo A."/>
            <person name="Paredez A."/>
            <person name="Chapman J."/>
            <person name="Pham J."/>
            <person name="Shu S."/>
            <person name="Neupane R."/>
            <person name="Cipriano M."/>
            <person name="Mancuso J."/>
            <person name="Tu H."/>
            <person name="Salamov A."/>
            <person name="Lindquist E."/>
            <person name="Shapiro H."/>
            <person name="Lucas S."/>
            <person name="Grigoriev I.V."/>
            <person name="Cande W.Z."/>
            <person name="Fulton C."/>
            <person name="Rokhsar D.S."/>
            <person name="Dawson S.C."/>
        </authorList>
    </citation>
    <scope>NUCLEOTIDE SEQUENCE [LARGE SCALE GENOMIC DNA]</scope>
    <source>
        <strain evidence="8 9">NEG-M</strain>
    </source>
</reference>
<keyword evidence="2 6" id="KW-0812">Transmembrane</keyword>
<dbReference type="InParanoid" id="D2V2B1"/>
<proteinExistence type="predicted"/>
<dbReference type="CDD" id="cd09631">
    <property type="entry name" value="DOMON_DOH"/>
    <property type="match status" value="1"/>
</dbReference>
<keyword evidence="3 6" id="KW-1133">Transmembrane helix</keyword>
<dbReference type="EMBL" id="GG738849">
    <property type="protein sequence ID" value="EFC48869.1"/>
    <property type="molecule type" value="Genomic_DNA"/>
</dbReference>
<dbReference type="OMA" id="ANVCFQV"/>
<dbReference type="Pfam" id="PF01794">
    <property type="entry name" value="Ferric_reduct"/>
    <property type="match status" value="1"/>
</dbReference>
<feature type="transmembrane region" description="Helical" evidence="6">
    <location>
        <begin position="119"/>
        <end position="145"/>
    </location>
</feature>
<dbReference type="AlphaFoldDB" id="D2V2B1"/>
<dbReference type="VEuPathDB" id="AmoebaDB:NAEGRDRAFT_46125"/>
<dbReference type="Proteomes" id="UP000006671">
    <property type="component" value="Unassembled WGS sequence"/>
</dbReference>
<organism evidence="9">
    <name type="scientific">Naegleria gruberi</name>
    <name type="common">Amoeba</name>
    <dbReference type="NCBI Taxonomy" id="5762"/>
    <lineage>
        <taxon>Eukaryota</taxon>
        <taxon>Discoba</taxon>
        <taxon>Heterolobosea</taxon>
        <taxon>Tetramitia</taxon>
        <taxon>Eutetramitia</taxon>
        <taxon>Vahlkampfiidae</taxon>
        <taxon>Naegleria</taxon>
    </lineage>
</organism>
<evidence type="ECO:0000313" key="9">
    <source>
        <dbReference type="Proteomes" id="UP000006671"/>
    </source>
</evidence>